<accession>A0ABS6VJE7</accession>
<sequence>MQRLPLIAALFMAGIICNCLRQLLNWSVTVTHDVLVILSSLYLGMTAMLVVYEIIVYRRTGRGRGGHNEA</sequence>
<protein>
    <submittedName>
        <fullName evidence="2">Uncharacterized protein</fullName>
    </submittedName>
</protein>
<gene>
    <name evidence="2" type="ORF">KYI95_19820</name>
</gene>
<dbReference type="EMBL" id="JAHVXZ010000016">
    <property type="protein sequence ID" value="MBW1259423.1"/>
    <property type="molecule type" value="Genomic_DNA"/>
</dbReference>
<feature type="transmembrane region" description="Helical" evidence="1">
    <location>
        <begin position="35"/>
        <end position="55"/>
    </location>
</feature>
<evidence type="ECO:0000313" key="2">
    <source>
        <dbReference type="EMBL" id="MBW1259423.1"/>
    </source>
</evidence>
<evidence type="ECO:0000256" key="1">
    <source>
        <dbReference type="SAM" id="Phobius"/>
    </source>
</evidence>
<dbReference type="Proteomes" id="UP001197236">
    <property type="component" value="Unassembled WGS sequence"/>
</dbReference>
<keyword evidence="1" id="KW-0472">Membrane</keyword>
<proteinExistence type="predicted"/>
<comment type="caution">
    <text evidence="2">The sequence shown here is derived from an EMBL/GenBank/DDBJ whole genome shotgun (WGS) entry which is preliminary data.</text>
</comment>
<reference evidence="2 3" key="1">
    <citation type="submission" date="2021-07" db="EMBL/GenBank/DDBJ databases">
        <title>A novel phosphonate cluster across the Pantoea species complex is important for pathogenicity in onion.</title>
        <authorList>
            <person name="Zhao M."/>
            <person name="Stice S."/>
            <person name="Shin G.Y."/>
            <person name="Coutinho T."/>
            <person name="Gitaitis R."/>
            <person name="Kvitko B."/>
            <person name="Dutta B."/>
        </authorList>
    </citation>
    <scope>NUCLEOTIDE SEQUENCE [LARGE SCALE GENOMIC DNA]</scope>
    <source>
        <strain evidence="2 3">BD 382</strain>
    </source>
</reference>
<keyword evidence="3" id="KW-1185">Reference proteome</keyword>
<evidence type="ECO:0000313" key="3">
    <source>
        <dbReference type="Proteomes" id="UP001197236"/>
    </source>
</evidence>
<keyword evidence="1" id="KW-1133">Transmembrane helix</keyword>
<keyword evidence="1" id="KW-0812">Transmembrane</keyword>
<organism evidence="2 3">
    <name type="scientific">Pantoea allii</name>
    <dbReference type="NCBI Taxonomy" id="574096"/>
    <lineage>
        <taxon>Bacteria</taxon>
        <taxon>Pseudomonadati</taxon>
        <taxon>Pseudomonadota</taxon>
        <taxon>Gammaproteobacteria</taxon>
        <taxon>Enterobacterales</taxon>
        <taxon>Erwiniaceae</taxon>
        <taxon>Pantoea</taxon>
    </lineage>
</organism>
<name>A0ABS6VJE7_9GAMM</name>